<dbReference type="InterPro" id="IPR004323">
    <property type="entry name" value="Ion_tolerance_CutA"/>
</dbReference>
<name>A0ABY6G6R9_9BURK</name>
<keyword evidence="3" id="KW-1185">Reference proteome</keyword>
<dbReference type="PANTHER" id="PTHR23419">
    <property type="entry name" value="DIVALENT CATION TOLERANCE CUTA-RELATED"/>
    <property type="match status" value="1"/>
</dbReference>
<dbReference type="InterPro" id="IPR011322">
    <property type="entry name" value="N-reg_PII-like_a/b"/>
</dbReference>
<dbReference type="Gene3D" id="3.30.70.120">
    <property type="match status" value="1"/>
</dbReference>
<protein>
    <submittedName>
        <fullName evidence="2">Divalent-cation tolerance protein CutA</fullName>
    </submittedName>
</protein>
<accession>A0ABY6G6R9</accession>
<proteinExistence type="inferred from homology"/>
<reference evidence="2" key="1">
    <citation type="submission" date="2022-09" db="EMBL/GenBank/DDBJ databases">
        <title>The complete genome of Acidovorax sp. 5MLIR.</title>
        <authorList>
            <person name="Liu L."/>
            <person name="Yue J."/>
            <person name="Yang F."/>
            <person name="Yuan J."/>
            <person name="Li L."/>
        </authorList>
    </citation>
    <scope>NUCLEOTIDE SEQUENCE</scope>
    <source>
        <strain evidence="2">5MLIR</strain>
    </source>
</reference>
<comment type="similarity">
    <text evidence="1">Belongs to the CutA family.</text>
</comment>
<dbReference type="EMBL" id="CP106881">
    <property type="protein sequence ID" value="UYG50720.1"/>
    <property type="molecule type" value="Genomic_DNA"/>
</dbReference>
<dbReference type="RefSeq" id="WP_231041817.1">
    <property type="nucleotide sequence ID" value="NZ_CP106881.1"/>
</dbReference>
<dbReference type="PANTHER" id="PTHR23419:SF8">
    <property type="entry name" value="FI09726P"/>
    <property type="match status" value="1"/>
</dbReference>
<organism evidence="2 3">
    <name type="scientific">Comamonas endophytica</name>
    <dbReference type="NCBI Taxonomy" id="2949090"/>
    <lineage>
        <taxon>Bacteria</taxon>
        <taxon>Pseudomonadati</taxon>
        <taxon>Pseudomonadota</taxon>
        <taxon>Betaproteobacteria</taxon>
        <taxon>Burkholderiales</taxon>
        <taxon>Comamonadaceae</taxon>
        <taxon>Comamonas</taxon>
    </lineage>
</organism>
<dbReference type="Proteomes" id="UP001162800">
    <property type="component" value="Chromosome"/>
</dbReference>
<sequence length="108" mass="12475">MSSEPSWVALCVVTTTVASAEDARQLAVTMLQARLAACVQTEPITSHYFWQHALQEENEWRVVFKTLPDTLPQLMQRLRAEHPYEVPQLLVRTEQCLGDYTQWVRDCL</sequence>
<dbReference type="InterPro" id="IPR015867">
    <property type="entry name" value="N-reg_PII/ATP_PRibTrfase_C"/>
</dbReference>
<evidence type="ECO:0000256" key="1">
    <source>
        <dbReference type="ARBA" id="ARBA00010169"/>
    </source>
</evidence>
<dbReference type="Pfam" id="PF03091">
    <property type="entry name" value="CutA1"/>
    <property type="match status" value="1"/>
</dbReference>
<evidence type="ECO:0000313" key="2">
    <source>
        <dbReference type="EMBL" id="UYG50720.1"/>
    </source>
</evidence>
<dbReference type="SUPFAM" id="SSF54913">
    <property type="entry name" value="GlnB-like"/>
    <property type="match status" value="1"/>
</dbReference>
<gene>
    <name evidence="2" type="ORF">M9799_11515</name>
</gene>
<evidence type="ECO:0000313" key="3">
    <source>
        <dbReference type="Proteomes" id="UP001162800"/>
    </source>
</evidence>